<sequence>MKNSMKLALCGMMAALSTVLLFLTGAAPVATLALPAIAGCLLIPVVVEVGLPWAFGVYGVCSVLGVFLAPDRQALLFYVLFFGHYPALFAVLGRIRAKALRYVAKLLVFNAAMALEVLLSVYLLGIPFESFAILGPLGPVLLAVLANVVFIVFDRALEGLIVQYLHRLHPRMAKILRGK</sequence>
<feature type="transmembrane region" description="Helical" evidence="1">
    <location>
        <begin position="131"/>
        <end position="153"/>
    </location>
</feature>
<accession>A0A9D2S0G2</accession>
<gene>
    <name evidence="2" type="ORF">H9942_11840</name>
</gene>
<comment type="caution">
    <text evidence="2">The sequence shown here is derived from an EMBL/GenBank/DDBJ whole genome shotgun (WGS) entry which is preliminary data.</text>
</comment>
<feature type="transmembrane region" description="Helical" evidence="1">
    <location>
        <begin position="49"/>
        <end position="68"/>
    </location>
</feature>
<organism evidence="2 3">
    <name type="scientific">Candidatus Acutalibacter ornithocaccae</name>
    <dbReference type="NCBI Taxonomy" id="2838416"/>
    <lineage>
        <taxon>Bacteria</taxon>
        <taxon>Bacillati</taxon>
        <taxon>Bacillota</taxon>
        <taxon>Clostridia</taxon>
        <taxon>Eubacteriales</taxon>
        <taxon>Acutalibacteraceae</taxon>
        <taxon>Acutalibacter</taxon>
    </lineage>
</organism>
<proteinExistence type="predicted"/>
<keyword evidence="1" id="KW-0472">Membrane</keyword>
<keyword evidence="1" id="KW-0812">Transmembrane</keyword>
<reference evidence="2" key="1">
    <citation type="journal article" date="2021" name="PeerJ">
        <title>Extensive microbial diversity within the chicken gut microbiome revealed by metagenomics and culture.</title>
        <authorList>
            <person name="Gilroy R."/>
            <person name="Ravi A."/>
            <person name="Getino M."/>
            <person name="Pursley I."/>
            <person name="Horton D.L."/>
            <person name="Alikhan N.F."/>
            <person name="Baker D."/>
            <person name="Gharbi K."/>
            <person name="Hall N."/>
            <person name="Watson M."/>
            <person name="Adriaenssens E.M."/>
            <person name="Foster-Nyarko E."/>
            <person name="Jarju S."/>
            <person name="Secka A."/>
            <person name="Antonio M."/>
            <person name="Oren A."/>
            <person name="Chaudhuri R.R."/>
            <person name="La Ragione R."/>
            <person name="Hildebrand F."/>
            <person name="Pallen M.J."/>
        </authorList>
    </citation>
    <scope>NUCLEOTIDE SEQUENCE</scope>
    <source>
        <strain evidence="2">ChiBcolR8-3208</strain>
    </source>
</reference>
<name>A0A9D2S0G2_9FIRM</name>
<evidence type="ECO:0000256" key="1">
    <source>
        <dbReference type="SAM" id="Phobius"/>
    </source>
</evidence>
<evidence type="ECO:0000313" key="2">
    <source>
        <dbReference type="EMBL" id="HJB38736.1"/>
    </source>
</evidence>
<feature type="transmembrane region" description="Helical" evidence="1">
    <location>
        <begin position="75"/>
        <end position="96"/>
    </location>
</feature>
<protein>
    <submittedName>
        <fullName evidence="2">Uncharacterized protein</fullName>
    </submittedName>
</protein>
<evidence type="ECO:0000313" key="3">
    <source>
        <dbReference type="Proteomes" id="UP000824214"/>
    </source>
</evidence>
<dbReference type="AlphaFoldDB" id="A0A9D2S0G2"/>
<dbReference type="Proteomes" id="UP000824214">
    <property type="component" value="Unassembled WGS sequence"/>
</dbReference>
<keyword evidence="1" id="KW-1133">Transmembrane helix</keyword>
<reference evidence="2" key="2">
    <citation type="submission" date="2021-04" db="EMBL/GenBank/DDBJ databases">
        <authorList>
            <person name="Gilroy R."/>
        </authorList>
    </citation>
    <scope>NUCLEOTIDE SEQUENCE</scope>
    <source>
        <strain evidence="2">ChiBcolR8-3208</strain>
    </source>
</reference>
<dbReference type="EMBL" id="DWXZ01000253">
    <property type="protein sequence ID" value="HJB38736.1"/>
    <property type="molecule type" value="Genomic_DNA"/>
</dbReference>
<feature type="transmembrane region" description="Helical" evidence="1">
    <location>
        <begin position="102"/>
        <end position="124"/>
    </location>
</feature>